<sequence>MQIIGQMFEMDWKQIKKRAYSGARKWCTAHDDEWMVKRPTAPTTDRLSDGVTSVEQATLADLMRAACGEKNAKLTMEVSASPPPRGSTDDETVFLEDAHCLGLLMVITPTRNMKATRMRSITLGPRSLSEYESSLARWYMLPRILGPRPFRLVLETQRMRVFRLAADALLTRDARWFKVL</sequence>
<dbReference type="AlphaFoldDB" id="K2RVD8"/>
<proteinExistence type="predicted"/>
<dbReference type="VEuPathDB" id="FungiDB:MPH_06121"/>
<gene>
    <name evidence="1" type="ORF">MPH_06121</name>
</gene>
<reference evidence="1 2" key="1">
    <citation type="journal article" date="2012" name="BMC Genomics">
        <title>Tools to kill: Genome of one of the most destructive plant pathogenic fungi Macrophomina phaseolina.</title>
        <authorList>
            <person name="Islam M.S."/>
            <person name="Haque M.S."/>
            <person name="Islam M.M."/>
            <person name="Emdad E.M."/>
            <person name="Halim A."/>
            <person name="Hossen Q.M.M."/>
            <person name="Hossain M.Z."/>
            <person name="Ahmed B."/>
            <person name="Rahim S."/>
            <person name="Rahman M.S."/>
            <person name="Alam M.M."/>
            <person name="Hou S."/>
            <person name="Wan X."/>
            <person name="Saito J.A."/>
            <person name="Alam M."/>
        </authorList>
    </citation>
    <scope>NUCLEOTIDE SEQUENCE [LARGE SCALE GENOMIC DNA]</scope>
    <source>
        <strain evidence="1 2">MS6</strain>
    </source>
</reference>
<dbReference type="EMBL" id="AHHD01000265">
    <property type="protein sequence ID" value="EKG16667.1"/>
    <property type="molecule type" value="Genomic_DNA"/>
</dbReference>
<evidence type="ECO:0000313" key="1">
    <source>
        <dbReference type="EMBL" id="EKG16667.1"/>
    </source>
</evidence>
<comment type="caution">
    <text evidence="1">The sequence shown here is derived from an EMBL/GenBank/DDBJ whole genome shotgun (WGS) entry which is preliminary data.</text>
</comment>
<dbReference type="Proteomes" id="UP000007129">
    <property type="component" value="Unassembled WGS sequence"/>
</dbReference>
<accession>K2RVD8</accession>
<evidence type="ECO:0000313" key="2">
    <source>
        <dbReference type="Proteomes" id="UP000007129"/>
    </source>
</evidence>
<dbReference type="InParanoid" id="K2RVD8"/>
<dbReference type="HOGENOM" id="CLU_1496512_0_0_1"/>
<organism evidence="1 2">
    <name type="scientific">Macrophomina phaseolina (strain MS6)</name>
    <name type="common">Charcoal rot fungus</name>
    <dbReference type="NCBI Taxonomy" id="1126212"/>
    <lineage>
        <taxon>Eukaryota</taxon>
        <taxon>Fungi</taxon>
        <taxon>Dikarya</taxon>
        <taxon>Ascomycota</taxon>
        <taxon>Pezizomycotina</taxon>
        <taxon>Dothideomycetes</taxon>
        <taxon>Dothideomycetes incertae sedis</taxon>
        <taxon>Botryosphaeriales</taxon>
        <taxon>Botryosphaeriaceae</taxon>
        <taxon>Macrophomina</taxon>
    </lineage>
</organism>
<protein>
    <submittedName>
        <fullName evidence="1">Uncharacterized protein</fullName>
    </submittedName>
</protein>
<name>K2RVD8_MACPH</name>